<keyword evidence="5" id="KW-0256">Endoplasmic reticulum</keyword>
<feature type="transmembrane region" description="Helical" evidence="9">
    <location>
        <begin position="217"/>
        <end position="236"/>
    </location>
</feature>
<dbReference type="Pfam" id="PF06699">
    <property type="entry name" value="PIG-F"/>
    <property type="match status" value="1"/>
</dbReference>
<evidence type="ECO:0000256" key="9">
    <source>
        <dbReference type="SAM" id="Phobius"/>
    </source>
</evidence>
<feature type="transmembrane region" description="Helical" evidence="9">
    <location>
        <begin position="297"/>
        <end position="318"/>
    </location>
</feature>
<keyword evidence="7 9" id="KW-0472">Membrane</keyword>
<keyword evidence="3" id="KW-0337">GPI-anchor biosynthesis</keyword>
<dbReference type="GO" id="GO:0005789">
    <property type="term" value="C:endoplasmic reticulum membrane"/>
    <property type="evidence" value="ECO:0007669"/>
    <property type="project" value="UniProtKB-SubCell"/>
</dbReference>
<accession>R9PBQ5</accession>
<keyword evidence="4 9" id="KW-0812">Transmembrane</keyword>
<keyword evidence="11" id="KW-1185">Reference proteome</keyword>
<name>R9PBQ5_PSEHS</name>
<feature type="transmembrane region" description="Helical" evidence="9">
    <location>
        <begin position="45"/>
        <end position="65"/>
    </location>
</feature>
<protein>
    <submittedName>
        <fullName evidence="10">Glycosylphosphatidylinositol anchor biosynthesis protein 11</fullName>
    </submittedName>
</protein>
<dbReference type="GO" id="GO:0006506">
    <property type="term" value="P:GPI anchor biosynthetic process"/>
    <property type="evidence" value="ECO:0007669"/>
    <property type="project" value="UniProtKB-UniPathway"/>
</dbReference>
<dbReference type="STRING" id="1305764.R9PBQ5"/>
<dbReference type="AlphaFoldDB" id="R9PBQ5"/>
<evidence type="ECO:0000256" key="5">
    <source>
        <dbReference type="ARBA" id="ARBA00022824"/>
    </source>
</evidence>
<sequence>MPPKPRTTIPRPPPSSSSTTANRTPQSTQPTAPTTKRKRYIHSPLTLITILLLHSILHILAFILLTEPCLNPSYTTRFRDKLDYFSLLTANPSAIPVGEWRERFTSAGIRALFGVGVVQVWFTARMCGYFERSELVYGRLVRALKEQREAGKKVGVDTRFAQETKADEEEEEKVGSFIRQLESVSLTLLATPFLSILVFTLLILLGAPLTHFKQTALVSFHLTLLLLLPPLHILGLPSDNPSSASSNHWKSLLTLSPSPPHLLPLFYQPLFSLATTFLATAVLALDWNVSYQTYPFPLLVGSLIGLVVGNLYTVIIIIRG</sequence>
<evidence type="ECO:0000256" key="7">
    <source>
        <dbReference type="ARBA" id="ARBA00023136"/>
    </source>
</evidence>
<evidence type="ECO:0000256" key="8">
    <source>
        <dbReference type="SAM" id="MobiDB-lite"/>
    </source>
</evidence>
<dbReference type="eggNOG" id="KOG3144">
    <property type="taxonomic scope" value="Eukaryota"/>
</dbReference>
<reference evidence="11" key="1">
    <citation type="journal article" date="2013" name="Genome Announc.">
        <title>Draft genome sequence of the basidiomycetous yeast-like fungus Pseudozyma hubeiensis SY62, which produces an abundant amount of the biosurfactant mannosylerythritol lipids.</title>
        <authorList>
            <person name="Konishi M."/>
            <person name="Hatada Y."/>
            <person name="Horiuchi J."/>
        </authorList>
    </citation>
    <scope>NUCLEOTIDE SEQUENCE [LARGE SCALE GENOMIC DNA]</scope>
    <source>
        <strain evidence="11">SY62</strain>
    </source>
</reference>
<evidence type="ECO:0000256" key="2">
    <source>
        <dbReference type="ARBA" id="ARBA00004687"/>
    </source>
</evidence>
<dbReference type="OrthoDB" id="2553347at2759"/>
<comment type="pathway">
    <text evidence="2">Glycolipid biosynthesis; glycosylphosphatidylinositol-anchor biosynthesis.</text>
</comment>
<feature type="transmembrane region" description="Helical" evidence="9">
    <location>
        <begin position="265"/>
        <end position="285"/>
    </location>
</feature>
<proteinExistence type="predicted"/>
<dbReference type="RefSeq" id="XP_012192366.1">
    <property type="nucleotide sequence ID" value="XM_012336976.1"/>
</dbReference>
<feature type="transmembrane region" description="Helical" evidence="9">
    <location>
        <begin position="184"/>
        <end position="205"/>
    </location>
</feature>
<dbReference type="EMBL" id="DF238821">
    <property type="protein sequence ID" value="GAC98779.1"/>
    <property type="molecule type" value="Genomic_DNA"/>
</dbReference>
<gene>
    <name evidence="10" type="ORF">PHSY_006374</name>
</gene>
<feature type="compositionally biased region" description="Low complexity" evidence="8">
    <location>
        <begin position="16"/>
        <end position="34"/>
    </location>
</feature>
<keyword evidence="6 9" id="KW-1133">Transmembrane helix</keyword>
<comment type="subcellular location">
    <subcellularLocation>
        <location evidence="1">Endoplasmic reticulum membrane</location>
        <topology evidence="1">Multi-pass membrane protein</topology>
    </subcellularLocation>
</comment>
<evidence type="ECO:0000313" key="11">
    <source>
        <dbReference type="Proteomes" id="UP000014071"/>
    </source>
</evidence>
<dbReference type="Proteomes" id="UP000014071">
    <property type="component" value="Unassembled WGS sequence"/>
</dbReference>
<dbReference type="HOGENOM" id="CLU_973595_0_0_1"/>
<evidence type="ECO:0000313" key="10">
    <source>
        <dbReference type="EMBL" id="GAC98779.1"/>
    </source>
</evidence>
<dbReference type="UniPathway" id="UPA00196"/>
<evidence type="ECO:0000256" key="6">
    <source>
        <dbReference type="ARBA" id="ARBA00022989"/>
    </source>
</evidence>
<evidence type="ECO:0000256" key="1">
    <source>
        <dbReference type="ARBA" id="ARBA00004477"/>
    </source>
</evidence>
<dbReference type="GeneID" id="24111645"/>
<feature type="compositionally biased region" description="Pro residues" evidence="8">
    <location>
        <begin position="1"/>
        <end position="15"/>
    </location>
</feature>
<organism evidence="10 11">
    <name type="scientific">Pseudozyma hubeiensis (strain SY62)</name>
    <name type="common">Yeast</name>
    <dbReference type="NCBI Taxonomy" id="1305764"/>
    <lineage>
        <taxon>Eukaryota</taxon>
        <taxon>Fungi</taxon>
        <taxon>Dikarya</taxon>
        <taxon>Basidiomycota</taxon>
        <taxon>Ustilaginomycotina</taxon>
        <taxon>Ustilaginomycetes</taxon>
        <taxon>Ustilaginales</taxon>
        <taxon>Ustilaginaceae</taxon>
        <taxon>Pseudozyma</taxon>
    </lineage>
</organism>
<evidence type="ECO:0000256" key="3">
    <source>
        <dbReference type="ARBA" id="ARBA00022502"/>
    </source>
</evidence>
<evidence type="ECO:0000256" key="4">
    <source>
        <dbReference type="ARBA" id="ARBA00022692"/>
    </source>
</evidence>
<dbReference type="InterPro" id="IPR009580">
    <property type="entry name" value="GPI_biosynthesis_protein_Pig-F"/>
</dbReference>
<feature type="region of interest" description="Disordered" evidence="8">
    <location>
        <begin position="1"/>
        <end position="36"/>
    </location>
</feature>